<dbReference type="Proteomes" id="UP000030764">
    <property type="component" value="Unassembled WGS sequence"/>
</dbReference>
<accession>A0A085MLQ0</accession>
<sequence>MSKLLFFQRNFAWIEFCRFRNLAEVKKEGRASVADVEAYCEHLQALHDDFTRRFQDILSIVINP</sequence>
<keyword evidence="2" id="KW-1185">Reference proteome</keyword>
<dbReference type="EMBL" id="KL363185">
    <property type="protein sequence ID" value="KFD58146.1"/>
    <property type="molecule type" value="Genomic_DNA"/>
</dbReference>
<gene>
    <name evidence="1" type="ORF">M513_00909</name>
</gene>
<reference evidence="1 2" key="1">
    <citation type="journal article" date="2014" name="Nat. Genet.">
        <title>Genome and transcriptome of the porcine whipworm Trichuris suis.</title>
        <authorList>
            <person name="Jex A.R."/>
            <person name="Nejsum P."/>
            <person name="Schwarz E.M."/>
            <person name="Hu L."/>
            <person name="Young N.D."/>
            <person name="Hall R.S."/>
            <person name="Korhonen P.K."/>
            <person name="Liao S."/>
            <person name="Thamsborg S."/>
            <person name="Xia J."/>
            <person name="Xu P."/>
            <person name="Wang S."/>
            <person name="Scheerlinck J.P."/>
            <person name="Hofmann A."/>
            <person name="Sternberg P.W."/>
            <person name="Wang J."/>
            <person name="Gasser R.B."/>
        </authorList>
    </citation>
    <scope>NUCLEOTIDE SEQUENCE [LARGE SCALE GENOMIC DNA]</scope>
    <source>
        <strain evidence="1">DCEP-RM93M</strain>
    </source>
</reference>
<evidence type="ECO:0000313" key="1">
    <source>
        <dbReference type="EMBL" id="KFD58146.1"/>
    </source>
</evidence>
<proteinExistence type="predicted"/>
<name>A0A085MLQ0_9BILA</name>
<organism evidence="1 2">
    <name type="scientific">Trichuris suis</name>
    <name type="common">pig whipworm</name>
    <dbReference type="NCBI Taxonomy" id="68888"/>
    <lineage>
        <taxon>Eukaryota</taxon>
        <taxon>Metazoa</taxon>
        <taxon>Ecdysozoa</taxon>
        <taxon>Nematoda</taxon>
        <taxon>Enoplea</taxon>
        <taxon>Dorylaimia</taxon>
        <taxon>Trichinellida</taxon>
        <taxon>Trichuridae</taxon>
        <taxon>Trichuris</taxon>
    </lineage>
</organism>
<evidence type="ECO:0000313" key="2">
    <source>
        <dbReference type="Proteomes" id="UP000030764"/>
    </source>
</evidence>
<protein>
    <submittedName>
        <fullName evidence="1">Uncharacterized protein</fullName>
    </submittedName>
</protein>
<dbReference type="AlphaFoldDB" id="A0A085MLQ0"/>